<evidence type="ECO:0000313" key="3">
    <source>
        <dbReference type="Proteomes" id="UP000620104"/>
    </source>
</evidence>
<reference evidence="2" key="1">
    <citation type="submission" date="2020-07" db="EMBL/GenBank/DDBJ databases">
        <title>Draft Genome Sequence of a Deep-Sea Yeast, Naganishia (Cryptococcus) liquefaciens strain N6.</title>
        <authorList>
            <person name="Han Y.W."/>
            <person name="Kajitani R."/>
            <person name="Morimoto H."/>
            <person name="Parhat M."/>
            <person name="Tsubouchi H."/>
            <person name="Bakenova O."/>
            <person name="Ogata M."/>
            <person name="Argunhan B."/>
            <person name="Aoki R."/>
            <person name="Kajiwara S."/>
            <person name="Itoh T."/>
            <person name="Iwasaki H."/>
        </authorList>
    </citation>
    <scope>NUCLEOTIDE SEQUENCE</scope>
    <source>
        <strain evidence="2">N6</strain>
    </source>
</reference>
<sequence>MPSPHDNPTSGLGAFFQELENMFHDNVPDNLQDLPSRIFDSLDKLTGEVYEAVNAFGPPSISLPLPPFLTIEDGTKTISIPRSPPPPPTLYDRMAGYASDHPHVVTSGVLSMAALAVGLGYSLQDEDSFLRTTVRSWMDSRGVRLKGGKNGYKLGSQSGSSFLAGLRGGRSQHTGLLQSRANQLKGRKVDGMLKDAVLILAPSPFPQLLLPLILSLLNNDYIVFVAVPKSKDAEDLEKKIKLNGNVKAKGLSVVARVMVYNPADPASLEPFQRSLWASLTLRYPSSSLSFTPSGRATHPPGDPYAPEPTHLASLHSIISLYALHPTPDPSLGTGGVLPAIPSLLHPPSKNSAGQAIERSASSDSHSAFATKEQLPSLITLHHALGLLPVPKNFAEQLLTATNRLLAKNVGIANPSMRITNVGIGEIDYHSSIAAQTFPTNIPSNGTEPRLMNFLRPLWRGVKTALGLLGLRQQAGDWKVVESKLLRVIKNKRSGEFTVGNLTLLPSFLANLRPSIVSLLLKYTDMVSLLPPIQRTGSVDDVPASASMGTSAPFTTGPYVPSRSTDMAGSVPLFTPSTSSFPGSASGSEGAEVDSSEFETSSHTGTGTGSGAASMSGSGYVAMDGSWVGLDRSGVSSGV</sequence>
<evidence type="ECO:0000313" key="2">
    <source>
        <dbReference type="EMBL" id="GHJ85558.1"/>
    </source>
</evidence>
<evidence type="ECO:0000256" key="1">
    <source>
        <dbReference type="SAM" id="MobiDB-lite"/>
    </source>
</evidence>
<gene>
    <name evidence="2" type="ORF">NliqN6_1960</name>
</gene>
<comment type="caution">
    <text evidence="2">The sequence shown here is derived from an EMBL/GenBank/DDBJ whole genome shotgun (WGS) entry which is preliminary data.</text>
</comment>
<feature type="region of interest" description="Disordered" evidence="1">
    <location>
        <begin position="537"/>
        <end position="613"/>
    </location>
</feature>
<dbReference type="AlphaFoldDB" id="A0A8H3TR05"/>
<organism evidence="2 3">
    <name type="scientific">Naganishia liquefaciens</name>
    <dbReference type="NCBI Taxonomy" id="104408"/>
    <lineage>
        <taxon>Eukaryota</taxon>
        <taxon>Fungi</taxon>
        <taxon>Dikarya</taxon>
        <taxon>Basidiomycota</taxon>
        <taxon>Agaricomycotina</taxon>
        <taxon>Tremellomycetes</taxon>
        <taxon>Filobasidiales</taxon>
        <taxon>Filobasidiaceae</taxon>
        <taxon>Naganishia</taxon>
    </lineage>
</organism>
<feature type="compositionally biased region" description="Low complexity" evidence="1">
    <location>
        <begin position="569"/>
        <end position="589"/>
    </location>
</feature>
<dbReference type="EMBL" id="BLZA01000011">
    <property type="protein sequence ID" value="GHJ85558.1"/>
    <property type="molecule type" value="Genomic_DNA"/>
</dbReference>
<name>A0A8H3TR05_9TREE</name>
<proteinExistence type="predicted"/>
<accession>A0A8H3TR05</accession>
<dbReference type="Proteomes" id="UP000620104">
    <property type="component" value="Unassembled WGS sequence"/>
</dbReference>
<protein>
    <submittedName>
        <fullName evidence="2">Uncharacterized protein</fullName>
    </submittedName>
</protein>
<keyword evidence="3" id="KW-1185">Reference proteome</keyword>
<dbReference type="OrthoDB" id="5308060at2759"/>
<feature type="compositionally biased region" description="Low complexity" evidence="1">
    <location>
        <begin position="600"/>
        <end position="613"/>
    </location>
</feature>